<name>X0W3K4_9ZZZZ</name>
<dbReference type="SUPFAM" id="SSF55945">
    <property type="entry name" value="TATA-box binding protein-like"/>
    <property type="match status" value="1"/>
</dbReference>
<evidence type="ECO:0000256" key="2">
    <source>
        <dbReference type="ARBA" id="ARBA00023125"/>
    </source>
</evidence>
<dbReference type="InterPro" id="IPR000814">
    <property type="entry name" value="TBP"/>
</dbReference>
<evidence type="ECO:0000256" key="3">
    <source>
        <dbReference type="ARBA" id="ARBA00023163"/>
    </source>
</evidence>
<keyword evidence="3" id="KW-0804">Transcription</keyword>
<organism evidence="4">
    <name type="scientific">marine sediment metagenome</name>
    <dbReference type="NCBI Taxonomy" id="412755"/>
    <lineage>
        <taxon>unclassified sequences</taxon>
        <taxon>metagenomes</taxon>
        <taxon>ecological metagenomes</taxon>
    </lineage>
</organism>
<protein>
    <submittedName>
        <fullName evidence="4">Uncharacterized protein</fullName>
    </submittedName>
</protein>
<dbReference type="GO" id="GO:0006352">
    <property type="term" value="P:DNA-templated transcription initiation"/>
    <property type="evidence" value="ECO:0007669"/>
    <property type="project" value="InterPro"/>
</dbReference>
<dbReference type="EMBL" id="BARS01034054">
    <property type="protein sequence ID" value="GAG17907.1"/>
    <property type="molecule type" value="Genomic_DNA"/>
</dbReference>
<comment type="similarity">
    <text evidence="1">Belongs to the TBP family.</text>
</comment>
<dbReference type="Pfam" id="PF00352">
    <property type="entry name" value="TBP"/>
    <property type="match status" value="1"/>
</dbReference>
<dbReference type="GO" id="GO:0003677">
    <property type="term" value="F:DNA binding"/>
    <property type="evidence" value="ECO:0007669"/>
    <property type="project" value="UniProtKB-KW"/>
</dbReference>
<comment type="caution">
    <text evidence="4">The sequence shown here is derived from an EMBL/GenBank/DDBJ whole genome shotgun (WGS) entry which is preliminary data.</text>
</comment>
<accession>X0W3K4</accession>
<proteinExistence type="inferred from homology"/>
<keyword evidence="2" id="KW-0238">DNA-binding</keyword>
<evidence type="ECO:0000256" key="1">
    <source>
        <dbReference type="ARBA" id="ARBA00005560"/>
    </source>
</evidence>
<reference evidence="4" key="1">
    <citation type="journal article" date="2014" name="Front. Microbiol.">
        <title>High frequency of phylogenetically diverse reductive dehalogenase-homologous genes in deep subseafloor sedimentary metagenomes.</title>
        <authorList>
            <person name="Kawai M."/>
            <person name="Futagami T."/>
            <person name="Toyoda A."/>
            <person name="Takaki Y."/>
            <person name="Nishi S."/>
            <person name="Hori S."/>
            <person name="Arai W."/>
            <person name="Tsubouchi T."/>
            <person name="Morono Y."/>
            <person name="Uchiyama I."/>
            <person name="Ito T."/>
            <person name="Fujiyama A."/>
            <person name="Inagaki F."/>
            <person name="Takami H."/>
        </authorList>
    </citation>
    <scope>NUCLEOTIDE SEQUENCE</scope>
    <source>
        <strain evidence="4">Expedition CK06-06</strain>
    </source>
</reference>
<sequence>MISVILNTKITKSIEDIILSICIDFETDLTSIKDIYKALYDKDLDSFSDEEQSDIEKISRILWTKIKELHKKIRILDSQKFTKVIFRGSMEIEKKLDLTQIAQGIQDAEFNPEKFPGLVMKIEKPNATILMFSDGKLMITNLKNTSEVNLVVDIIVEKLKSIGIIIPKPEFTIESTK</sequence>
<gene>
    <name evidence="4" type="ORF">S01H1_52668</name>
</gene>
<feature type="non-terminal residue" evidence="4">
    <location>
        <position position="177"/>
    </location>
</feature>
<dbReference type="Gene3D" id="3.30.310.10">
    <property type="entry name" value="TATA-Binding Protein"/>
    <property type="match status" value="1"/>
</dbReference>
<dbReference type="AlphaFoldDB" id="X0W3K4"/>
<dbReference type="InterPro" id="IPR012295">
    <property type="entry name" value="TBP_dom_sf"/>
</dbReference>
<evidence type="ECO:0000313" key="4">
    <source>
        <dbReference type="EMBL" id="GAG17907.1"/>
    </source>
</evidence>
<dbReference type="PANTHER" id="PTHR10126">
    <property type="entry name" value="TATA-BOX BINDING PROTEIN"/>
    <property type="match status" value="1"/>
</dbReference>